<proteinExistence type="predicted"/>
<reference evidence="3" key="2">
    <citation type="submission" date="2025-09" db="UniProtKB">
        <authorList>
            <consortium name="Ensembl"/>
        </authorList>
    </citation>
    <scope>IDENTIFICATION</scope>
</reference>
<reference evidence="3" key="1">
    <citation type="submission" date="2025-08" db="UniProtKB">
        <authorList>
            <consortium name="Ensembl"/>
        </authorList>
    </citation>
    <scope>IDENTIFICATION</scope>
</reference>
<feature type="chain" id="PRO_5017258789" description="DUF3456 domain-containing protein" evidence="1">
    <location>
        <begin position="32"/>
        <end position="101"/>
    </location>
</feature>
<evidence type="ECO:0000313" key="3">
    <source>
        <dbReference type="Ensembl" id="ENSPMGP00000008644.1"/>
    </source>
</evidence>
<feature type="signal peptide" evidence="1">
    <location>
        <begin position="1"/>
        <end position="31"/>
    </location>
</feature>
<protein>
    <recommendedName>
        <fullName evidence="2">DUF3456 domain-containing protein</fullName>
    </recommendedName>
</protein>
<dbReference type="AlphaFoldDB" id="A0A3B3ZW42"/>
<dbReference type="InterPro" id="IPR021852">
    <property type="entry name" value="DUF3456"/>
</dbReference>
<organism evidence="3 4">
    <name type="scientific">Periophthalmus magnuspinnatus</name>
    <dbReference type="NCBI Taxonomy" id="409849"/>
    <lineage>
        <taxon>Eukaryota</taxon>
        <taxon>Metazoa</taxon>
        <taxon>Chordata</taxon>
        <taxon>Craniata</taxon>
        <taxon>Vertebrata</taxon>
        <taxon>Euteleostomi</taxon>
        <taxon>Actinopterygii</taxon>
        <taxon>Neopterygii</taxon>
        <taxon>Teleostei</taxon>
        <taxon>Neoteleostei</taxon>
        <taxon>Acanthomorphata</taxon>
        <taxon>Gobiaria</taxon>
        <taxon>Gobiiformes</taxon>
        <taxon>Gobioidei</taxon>
        <taxon>Gobiidae</taxon>
        <taxon>Oxudercinae</taxon>
        <taxon>Periophthalmus</taxon>
    </lineage>
</organism>
<sequence length="101" mass="11291">QKRARERPTCCLLSPKSLLLALATGLIDSVAKCPEPLSCSVAVCKFVSIEMKSAFEETGKTKEVIDRNYRFIDGKGAAPIKYVKSWITSFVFHNKHVCDLR</sequence>
<dbReference type="Ensembl" id="ENSPMGT00000009195.1">
    <property type="protein sequence ID" value="ENSPMGP00000008644.1"/>
    <property type="gene ID" value="ENSPMGG00000007158.1"/>
</dbReference>
<feature type="domain" description="DUF3456" evidence="2">
    <location>
        <begin position="42"/>
        <end position="85"/>
    </location>
</feature>
<keyword evidence="1" id="KW-0732">Signal</keyword>
<name>A0A3B3ZW42_9GOBI</name>
<evidence type="ECO:0000256" key="1">
    <source>
        <dbReference type="SAM" id="SignalP"/>
    </source>
</evidence>
<accession>A0A3B3ZW42</accession>
<evidence type="ECO:0000313" key="4">
    <source>
        <dbReference type="Proteomes" id="UP000261520"/>
    </source>
</evidence>
<evidence type="ECO:0000259" key="2">
    <source>
        <dbReference type="Pfam" id="PF11938"/>
    </source>
</evidence>
<keyword evidence="4" id="KW-1185">Reference proteome</keyword>
<dbReference type="STRING" id="409849.ENSPMGP00000008644"/>
<dbReference type="Proteomes" id="UP000261520">
    <property type="component" value="Unplaced"/>
</dbReference>
<dbReference type="Pfam" id="PF11938">
    <property type="entry name" value="DUF3456"/>
    <property type="match status" value="1"/>
</dbReference>